<dbReference type="InParanoid" id="A0A074YC23"/>
<dbReference type="AlphaFoldDB" id="A0A074YC23"/>
<dbReference type="RefSeq" id="XP_013343966.1">
    <property type="nucleotide sequence ID" value="XM_013488512.1"/>
</dbReference>
<dbReference type="InterPro" id="IPR032710">
    <property type="entry name" value="NTF2-like_dom_sf"/>
</dbReference>
<dbReference type="EMBL" id="KL584759">
    <property type="protein sequence ID" value="KEQ95285.1"/>
    <property type="molecule type" value="Genomic_DNA"/>
</dbReference>
<evidence type="ECO:0000313" key="2">
    <source>
        <dbReference type="Proteomes" id="UP000030641"/>
    </source>
</evidence>
<reference evidence="1 2" key="1">
    <citation type="journal article" date="2014" name="BMC Genomics">
        <title>Genome sequencing of four Aureobasidium pullulans varieties: biotechnological potential, stress tolerance, and description of new species.</title>
        <authorList>
            <person name="Gostin Ar C."/>
            <person name="Ohm R.A."/>
            <person name="Kogej T."/>
            <person name="Sonjak S."/>
            <person name="Turk M."/>
            <person name="Zajc J."/>
            <person name="Zalar P."/>
            <person name="Grube M."/>
            <person name="Sun H."/>
            <person name="Han J."/>
            <person name="Sharma A."/>
            <person name="Chiniquy J."/>
            <person name="Ngan C.Y."/>
            <person name="Lipzen A."/>
            <person name="Barry K."/>
            <person name="Grigoriev I.V."/>
            <person name="Gunde-Cimerman N."/>
        </authorList>
    </citation>
    <scope>NUCLEOTIDE SEQUENCE [LARGE SCALE GENOMIC DNA]</scope>
    <source>
        <strain evidence="1 2">EXF-2481</strain>
    </source>
</reference>
<dbReference type="OrthoDB" id="332863at2759"/>
<dbReference type="OMA" id="PDWAFAR"/>
<dbReference type="SUPFAM" id="SSF54427">
    <property type="entry name" value="NTF2-like"/>
    <property type="match status" value="1"/>
</dbReference>
<dbReference type="Proteomes" id="UP000030641">
    <property type="component" value="Unassembled WGS sequence"/>
</dbReference>
<protein>
    <recommendedName>
        <fullName evidence="3">SnoaL-like domain-containing protein</fullName>
    </recommendedName>
</protein>
<dbReference type="Gene3D" id="3.10.450.50">
    <property type="match status" value="1"/>
</dbReference>
<keyword evidence="2" id="KW-1185">Reference proteome</keyword>
<evidence type="ECO:0000313" key="1">
    <source>
        <dbReference type="EMBL" id="KEQ95285.1"/>
    </source>
</evidence>
<gene>
    <name evidence="1" type="ORF">AUEXF2481DRAFT_213444</name>
</gene>
<evidence type="ECO:0008006" key="3">
    <source>
        <dbReference type="Google" id="ProtNLM"/>
    </source>
</evidence>
<dbReference type="GeneID" id="25362548"/>
<accession>A0A074YC23</accession>
<dbReference type="HOGENOM" id="CLU_117712_1_0_1"/>
<proteinExistence type="predicted"/>
<organism evidence="1 2">
    <name type="scientific">Aureobasidium subglaciale (strain EXF-2481)</name>
    <name type="common">Aureobasidium pullulans var. subglaciale</name>
    <dbReference type="NCBI Taxonomy" id="1043005"/>
    <lineage>
        <taxon>Eukaryota</taxon>
        <taxon>Fungi</taxon>
        <taxon>Dikarya</taxon>
        <taxon>Ascomycota</taxon>
        <taxon>Pezizomycotina</taxon>
        <taxon>Dothideomycetes</taxon>
        <taxon>Dothideomycetidae</taxon>
        <taxon>Dothideales</taxon>
        <taxon>Saccotheciaceae</taxon>
        <taxon>Aureobasidium</taxon>
    </lineage>
</organism>
<sequence>MAPGYQPAVGKEALETSYERIFSTIKLDIDFSIDEIVVMDREWAFARTTAAGTKYWLKKDTQEGHHNQEIFVCQKVEGAWKIARYCFSSMKPS</sequence>
<name>A0A074YC23_AURSE</name>